<dbReference type="Pfam" id="PF09388">
    <property type="entry name" value="SpoOE-like"/>
    <property type="match status" value="1"/>
</dbReference>
<proteinExistence type="predicted"/>
<evidence type="ECO:0000313" key="2">
    <source>
        <dbReference type="Proteomes" id="UP001597301"/>
    </source>
</evidence>
<dbReference type="InterPro" id="IPR037208">
    <property type="entry name" value="Spo0E-like_sf"/>
</dbReference>
<reference evidence="2" key="1">
    <citation type="journal article" date="2019" name="Int. J. Syst. Evol. Microbiol.">
        <title>The Global Catalogue of Microorganisms (GCM) 10K type strain sequencing project: providing services to taxonomists for standard genome sequencing and annotation.</title>
        <authorList>
            <consortium name="The Broad Institute Genomics Platform"/>
            <consortium name="The Broad Institute Genome Sequencing Center for Infectious Disease"/>
            <person name="Wu L."/>
            <person name="Ma J."/>
        </authorList>
    </citation>
    <scope>NUCLEOTIDE SEQUENCE [LARGE SCALE GENOMIC DNA]</scope>
    <source>
        <strain evidence="2">CGMCC 1.12295</strain>
    </source>
</reference>
<keyword evidence="2" id="KW-1185">Reference proteome</keyword>
<evidence type="ECO:0000313" key="1">
    <source>
        <dbReference type="EMBL" id="MFD1705712.1"/>
    </source>
</evidence>
<dbReference type="Gene3D" id="4.10.280.10">
    <property type="entry name" value="Helix-loop-helix DNA-binding domain"/>
    <property type="match status" value="1"/>
</dbReference>
<accession>A0ABW4KD14</accession>
<dbReference type="PANTHER" id="PTHR41263">
    <property type="entry name" value="ASPARTYL-PHOSPHATE PHOSPHATASE YISI"/>
    <property type="match status" value="1"/>
</dbReference>
<dbReference type="Proteomes" id="UP001597301">
    <property type="component" value="Unassembled WGS sequence"/>
</dbReference>
<dbReference type="EMBL" id="JBHUEO010000005">
    <property type="protein sequence ID" value="MFD1705712.1"/>
    <property type="molecule type" value="Genomic_DNA"/>
</dbReference>
<dbReference type="SUPFAM" id="SSF140500">
    <property type="entry name" value="BAS1536-like"/>
    <property type="match status" value="1"/>
</dbReference>
<dbReference type="RefSeq" id="WP_380772259.1">
    <property type="nucleotide sequence ID" value="NZ_JBHUEO010000005.1"/>
</dbReference>
<dbReference type="InterPro" id="IPR036638">
    <property type="entry name" value="HLH_DNA-bd_sf"/>
</dbReference>
<dbReference type="InterPro" id="IPR053028">
    <property type="entry name" value="Spo0E-like_phosphatase"/>
</dbReference>
<comment type="caution">
    <text evidence="1">The sequence shown here is derived from an EMBL/GenBank/DDBJ whole genome shotgun (WGS) entry which is preliminary data.</text>
</comment>
<name>A0ABW4KD14_9BACI</name>
<gene>
    <name evidence="1" type="ORF">ACFSCZ_02985</name>
</gene>
<sequence length="85" mass="10020">MYSCQDQRLFLAKIQKKREEMMVLGEKYGLCADQTVTCSRELDKLLNDYYYNFQSETSPTSFHQMRKPPFALFANAYSSRKIQTS</sequence>
<dbReference type="InterPro" id="IPR018540">
    <property type="entry name" value="Spo0E-like"/>
</dbReference>
<organism evidence="1 2">
    <name type="scientific">Siminovitchia sediminis</name>
    <dbReference type="NCBI Taxonomy" id="1274353"/>
    <lineage>
        <taxon>Bacteria</taxon>
        <taxon>Bacillati</taxon>
        <taxon>Bacillota</taxon>
        <taxon>Bacilli</taxon>
        <taxon>Bacillales</taxon>
        <taxon>Bacillaceae</taxon>
        <taxon>Siminovitchia</taxon>
    </lineage>
</organism>
<protein>
    <submittedName>
        <fullName evidence="1">Aspartyl-phosphate phosphatase Spo0E family protein</fullName>
    </submittedName>
</protein>
<dbReference type="PANTHER" id="PTHR41263:SF1">
    <property type="entry name" value="ASPARTYL-PHOSPHATE PHOSPHATASE YISI"/>
    <property type="match status" value="1"/>
</dbReference>